<reference evidence="2" key="1">
    <citation type="journal article" date="2019" name="Int. J. Syst. Evol. Microbiol.">
        <title>The Global Catalogue of Microorganisms (GCM) 10K type strain sequencing project: providing services to taxonomists for standard genome sequencing and annotation.</title>
        <authorList>
            <consortium name="The Broad Institute Genomics Platform"/>
            <consortium name="The Broad Institute Genome Sequencing Center for Infectious Disease"/>
            <person name="Wu L."/>
            <person name="Ma J."/>
        </authorList>
    </citation>
    <scope>NUCLEOTIDE SEQUENCE [LARGE SCALE GENOMIC DNA]</scope>
    <source>
        <strain evidence="2">JCM 18077</strain>
    </source>
</reference>
<name>A0ABP8Z4P9_9ACTN</name>
<evidence type="ECO:0000313" key="2">
    <source>
        <dbReference type="Proteomes" id="UP001500822"/>
    </source>
</evidence>
<accession>A0ABP8Z4P9</accession>
<protein>
    <submittedName>
        <fullName evidence="1">Uncharacterized protein</fullName>
    </submittedName>
</protein>
<dbReference type="Proteomes" id="UP001500822">
    <property type="component" value="Unassembled WGS sequence"/>
</dbReference>
<keyword evidence="2" id="KW-1185">Reference proteome</keyword>
<dbReference type="EMBL" id="BAABIE010000005">
    <property type="protein sequence ID" value="GAA4746367.1"/>
    <property type="molecule type" value="Genomic_DNA"/>
</dbReference>
<gene>
    <name evidence="1" type="ORF">GCM10023217_15020</name>
</gene>
<evidence type="ECO:0000313" key="1">
    <source>
        <dbReference type="EMBL" id="GAA4746367.1"/>
    </source>
</evidence>
<proteinExistence type="predicted"/>
<sequence>MSLSFEPELADFEIVAAHELRRGDILLDLGAAELTALITGLRSIDLSEPGDHGLAEISVVLRWLDEELLHTMILADMLALRVIARRT</sequence>
<comment type="caution">
    <text evidence="1">The sequence shown here is derived from an EMBL/GenBank/DDBJ whole genome shotgun (WGS) entry which is preliminary data.</text>
</comment>
<organism evidence="1 2">
    <name type="scientific">Gordonia alkaliphila</name>
    <dbReference type="NCBI Taxonomy" id="1053547"/>
    <lineage>
        <taxon>Bacteria</taxon>
        <taxon>Bacillati</taxon>
        <taxon>Actinomycetota</taxon>
        <taxon>Actinomycetes</taxon>
        <taxon>Mycobacteriales</taxon>
        <taxon>Gordoniaceae</taxon>
        <taxon>Gordonia</taxon>
    </lineage>
</organism>